<feature type="transmembrane region" description="Helical" evidence="14">
    <location>
        <begin position="1430"/>
        <end position="1454"/>
    </location>
</feature>
<evidence type="ECO:0000256" key="7">
    <source>
        <dbReference type="ARBA" id="ARBA00022692"/>
    </source>
</evidence>
<keyword evidence="5" id="KW-0328">Glycosyltransferase</keyword>
<feature type="transmembrane region" description="Helical" evidence="14">
    <location>
        <begin position="517"/>
        <end position="538"/>
    </location>
</feature>
<keyword evidence="7 14" id="KW-0812">Transmembrane</keyword>
<feature type="transmembrane region" description="Helical" evidence="14">
    <location>
        <begin position="1271"/>
        <end position="1293"/>
    </location>
</feature>
<evidence type="ECO:0000256" key="14">
    <source>
        <dbReference type="SAM" id="Phobius"/>
    </source>
</evidence>
<name>A0AAN7LTC1_TRANT</name>
<evidence type="ECO:0000256" key="11">
    <source>
        <dbReference type="ARBA" id="ARBA00023316"/>
    </source>
</evidence>
<comment type="subcellular location">
    <subcellularLocation>
        <location evidence="1">Cell membrane</location>
        <topology evidence="1">Multi-pass membrane protein</topology>
    </subcellularLocation>
</comment>
<dbReference type="EMBL" id="JAXQNO010000012">
    <property type="protein sequence ID" value="KAK4787300.1"/>
    <property type="molecule type" value="Genomic_DNA"/>
</dbReference>
<keyword evidence="6" id="KW-0808">Transferase</keyword>
<dbReference type="GO" id="GO:0071555">
    <property type="term" value="P:cell wall organization"/>
    <property type="evidence" value="ECO:0007669"/>
    <property type="project" value="UniProtKB-KW"/>
</dbReference>
<keyword evidence="4" id="KW-1003">Cell membrane</keyword>
<sequence>MDTGTVDLRRLSLRSAQFQTALVELVRLTRVPCGLPVPSAALQGPPRDILEWLGYVFGFQGDNVRNQREHLVLHLANLHMRHSHMGAADTLDQYVVRSFREKLLENYEEWCSYLGVRSSVQVSVNPVDIDLVIRQELLYISLYLFIWGESANLRFLPECLCYIFHHMAMELNGILDGHLDSMPDYSGENSFLNCVVKPIYKTILSEIKKSKNGIAPYSKWRNYDDFNEYFWSRRCFKELNWPLNLESEFFKGAGKTGFVERRSYWNVFSSFYRLWLMLILFLQGAIILCWEEGYSHPWQALSNRGVKVRLLSLLVTWSGMEFFKSVLHMVMQYSLVRPENPSVGVRMIVSNLISGSWAISLGWLYVQIWLKKWEDGSLLPETSKWEEKFLIAAIPFLLLKLLPFFMSFMSLNFNLFNKKNHRTCDLLTNQIYVGRGLRESLFDSMKYSMFWGVILLVKFSFSYLEQIQPSVKMTKQLLNLHSAENHGYNNVFTKGNGLSIGLIWLPTVLIYLMDLQIWYTLCSFLVGVTVGLFSRLGVIQNIIQLRHRFHQFVWQVVCKFNFIPKECSSQGTGNNGWVNLRNWTNPQFVKGISDHVMVGKFALMWNEIVTAFREEDIISDNEFELLVFPSDSWKVGVVMWPCFLLSNNIILAVGEIQKFADAPDDWVHRKIFKEEFTRCAIIEAYDSVKNLLLERIMDPQTEEHSLVKSCFQHVEYCVGLGKFTKVFNMEKLQQIYTAVVGVVESLIIAERDLYQVVNALQILYHVFVHEFIREEGTDIQGLRRDGLAPHCCNSMLFHNAVNLPDSSNVNFAQQIQRLYTILTTRDSMENIPANDEARCRITFFCNSLFMGIPKSPPLEKMKAFSVLTPYYKESVLYSEEELKSQNEDGISILYYLQTVYNDDWKNFMERMRREGMEDDNDIWTIKLRDLRLWASYRGQTLARTVRGMMHYGRAIQLLSFLESLPFTGSRGAEVMPAEESVFVGNHRQDIARMKFTYLVTCQNYGHDKETMDPRADDIRYLMEEYDALLVAYVDEVWEKDEHYSVLTRYDQALQKEVEVYRIKLPGPFKLGCGKPENQNHAIIFTRGDALQTIDMNQDNYFEEALKMGSLLEEFDACYGIRKPTIAGVREHIFTASVSSLAWFMSAQETGFVTSGQRVLANPLKVRMHYGHPDVFDRIWILTRGGVSKASRMINICEDIFAGFNCTSRGGNITHHEYLQIGKGRDVGLNQISMFEAKIAGGSAEQLLSRDVYRLGNKLDFFRMLSFYHSTVGFYLSNVIVIWTMYTIFWGDLYMALSGAENFRMGLHSNDIRAVLEIQFLQLVLMTGCPMIVDGSVERGIFSALCDFFISQLQLSSLFYTFSMGTRAHFFGRTILHGGAKYRETGRGFVVMHQGFASNYRLYARSHFIKAIELTMVLTLYSFFSPLSKATFFFIDTSITGWLLVFSWIFSPFIFNPSGFDWLKTVNDFDEFLKWIWCSAGVFSKAEESWERWWYEEQSHLWKTGFCSKLLEIVLVSRFFFFQYGIVCQIQITSRNRSLMVYLLSWGLVAAVFAMHVINSNAHKRYAMKRHIYYRLFQAIVITLSILGISALFKFTNITFRDLFFLQLSVVPTGWGLVLIAQILRHYLERSSLWDIVVTVARLYDLLFGVIVMAPVAILSWLPGFNSMQIRILFNAAFGRGLHISQMLSGRIPNSHSLHKTR</sequence>
<dbReference type="Proteomes" id="UP001346149">
    <property type="component" value="Unassembled WGS sequence"/>
</dbReference>
<evidence type="ECO:0000256" key="10">
    <source>
        <dbReference type="ARBA" id="ARBA00023136"/>
    </source>
</evidence>
<feature type="transmembrane region" description="Helical" evidence="14">
    <location>
        <begin position="1571"/>
        <end position="1592"/>
    </location>
</feature>
<evidence type="ECO:0000256" key="12">
    <source>
        <dbReference type="ARBA" id="ARBA00032165"/>
    </source>
</evidence>
<evidence type="ECO:0000256" key="4">
    <source>
        <dbReference type="ARBA" id="ARBA00022475"/>
    </source>
</evidence>
<dbReference type="GO" id="GO:0006075">
    <property type="term" value="P:(1-&gt;3)-beta-D-glucan biosynthetic process"/>
    <property type="evidence" value="ECO:0007669"/>
    <property type="project" value="InterPro"/>
</dbReference>
<accession>A0AAN7LTC1</accession>
<evidence type="ECO:0000256" key="5">
    <source>
        <dbReference type="ARBA" id="ARBA00022676"/>
    </source>
</evidence>
<evidence type="ECO:0000256" key="13">
    <source>
        <dbReference type="ARBA" id="ARBA00047777"/>
    </source>
</evidence>
<feature type="transmembrane region" description="Helical" evidence="14">
    <location>
        <begin position="1643"/>
        <end position="1661"/>
    </location>
</feature>
<proteinExistence type="inferred from homology"/>
<feature type="transmembrane region" description="Helical" evidence="14">
    <location>
        <begin position="390"/>
        <end position="413"/>
    </location>
</feature>
<keyword evidence="9 14" id="KW-1133">Transmembrane helix</keyword>
<dbReference type="InterPro" id="IPR003440">
    <property type="entry name" value="Glyco_trans_48_dom"/>
</dbReference>
<feature type="domain" description="1,3-beta-glucan synthase component FKS1-like" evidence="15">
    <location>
        <begin position="134"/>
        <end position="244"/>
    </location>
</feature>
<evidence type="ECO:0000313" key="17">
    <source>
        <dbReference type="Proteomes" id="UP001346149"/>
    </source>
</evidence>
<feature type="transmembrane region" description="Helical" evidence="14">
    <location>
        <begin position="1538"/>
        <end position="1559"/>
    </location>
</feature>
<dbReference type="GO" id="GO:0005886">
    <property type="term" value="C:plasma membrane"/>
    <property type="evidence" value="ECO:0007669"/>
    <property type="project" value="UniProtKB-SubCell"/>
</dbReference>
<keyword evidence="10 14" id="KW-0472">Membrane</keyword>
<keyword evidence="11" id="KW-0961">Cell wall biogenesis/degradation</keyword>
<dbReference type="GO" id="GO:0008360">
    <property type="term" value="P:regulation of cell shape"/>
    <property type="evidence" value="ECO:0007669"/>
    <property type="project" value="UniProtKB-KW"/>
</dbReference>
<feature type="transmembrane region" description="Helical" evidence="14">
    <location>
        <begin position="348"/>
        <end position="370"/>
    </location>
</feature>
<evidence type="ECO:0000259" key="15">
    <source>
        <dbReference type="SMART" id="SM01205"/>
    </source>
</evidence>
<protein>
    <recommendedName>
        <fullName evidence="12">1,3-beta-glucan synthase</fullName>
        <ecNumber evidence="3">2.4.1.34</ecNumber>
    </recommendedName>
    <alternativeName>
        <fullName evidence="12">1,3-beta-glucan synthase</fullName>
    </alternativeName>
</protein>
<feature type="transmembrane region" description="Helical" evidence="14">
    <location>
        <begin position="447"/>
        <end position="464"/>
    </location>
</feature>
<evidence type="ECO:0000256" key="2">
    <source>
        <dbReference type="ARBA" id="ARBA00009040"/>
    </source>
</evidence>
<evidence type="ECO:0000256" key="8">
    <source>
        <dbReference type="ARBA" id="ARBA00022960"/>
    </source>
</evidence>
<dbReference type="Pfam" id="PF25968">
    <property type="entry name" value="CALS1"/>
    <property type="match status" value="1"/>
</dbReference>
<keyword evidence="8" id="KW-0133">Cell shape</keyword>
<evidence type="ECO:0000256" key="1">
    <source>
        <dbReference type="ARBA" id="ARBA00004651"/>
    </source>
</evidence>
<dbReference type="InterPro" id="IPR058851">
    <property type="entry name" value="CALS1_helical"/>
</dbReference>
<evidence type="ECO:0000256" key="9">
    <source>
        <dbReference type="ARBA" id="ARBA00022989"/>
    </source>
</evidence>
<dbReference type="PANTHER" id="PTHR12741:SF7">
    <property type="entry name" value="CALLOSE SYNTHASE 12"/>
    <property type="match status" value="1"/>
</dbReference>
<dbReference type="GO" id="GO:0000148">
    <property type="term" value="C:1,3-beta-D-glucan synthase complex"/>
    <property type="evidence" value="ECO:0007669"/>
    <property type="project" value="InterPro"/>
</dbReference>
<comment type="catalytic activity">
    <reaction evidence="13">
        <text>[(1-&gt;3)-beta-D-glucosyl](n) + UDP-alpha-D-glucose = [(1-&gt;3)-beta-D-glucosyl](n+1) + UDP + H(+)</text>
        <dbReference type="Rhea" id="RHEA:21476"/>
        <dbReference type="Rhea" id="RHEA-COMP:11146"/>
        <dbReference type="Rhea" id="RHEA-COMP:14303"/>
        <dbReference type="ChEBI" id="CHEBI:15378"/>
        <dbReference type="ChEBI" id="CHEBI:37671"/>
        <dbReference type="ChEBI" id="CHEBI:58223"/>
        <dbReference type="ChEBI" id="CHEBI:58885"/>
        <dbReference type="EC" id="2.4.1.34"/>
    </reaction>
</comment>
<dbReference type="PANTHER" id="PTHR12741">
    <property type="entry name" value="LYST-INTERACTING PROTEIN LIP5 DOPAMINE RESPONSIVE PROTEIN DRG-1"/>
    <property type="match status" value="1"/>
</dbReference>
<dbReference type="SMART" id="SM01205">
    <property type="entry name" value="FKS1_dom1"/>
    <property type="match status" value="1"/>
</dbReference>
<dbReference type="GO" id="GO:0003843">
    <property type="term" value="F:1,3-beta-D-glucan synthase activity"/>
    <property type="evidence" value="ECO:0007669"/>
    <property type="project" value="UniProtKB-EC"/>
</dbReference>
<evidence type="ECO:0000256" key="3">
    <source>
        <dbReference type="ARBA" id="ARBA00012589"/>
    </source>
</evidence>
<reference evidence="16 17" key="1">
    <citation type="journal article" date="2023" name="Hortic Res">
        <title>Pangenome of water caltrop reveals structural variations and asymmetric subgenome divergence after allopolyploidization.</title>
        <authorList>
            <person name="Zhang X."/>
            <person name="Chen Y."/>
            <person name="Wang L."/>
            <person name="Yuan Y."/>
            <person name="Fang M."/>
            <person name="Shi L."/>
            <person name="Lu R."/>
            <person name="Comes H.P."/>
            <person name="Ma Y."/>
            <person name="Chen Y."/>
            <person name="Huang G."/>
            <person name="Zhou Y."/>
            <person name="Zheng Z."/>
            <person name="Qiu Y."/>
        </authorList>
    </citation>
    <scope>NUCLEOTIDE SEQUENCE [LARGE SCALE GENOMIC DNA]</scope>
    <source>
        <strain evidence="16">F231</strain>
    </source>
</reference>
<feature type="transmembrane region" description="Helical" evidence="14">
    <location>
        <begin position="1604"/>
        <end position="1623"/>
    </location>
</feature>
<comment type="similarity">
    <text evidence="2">Belongs to the glycosyltransferase 48 family.</text>
</comment>
<feature type="transmembrane region" description="Helical" evidence="14">
    <location>
        <begin position="310"/>
        <end position="327"/>
    </location>
</feature>
<evidence type="ECO:0000313" key="16">
    <source>
        <dbReference type="EMBL" id="KAK4787300.1"/>
    </source>
</evidence>
<keyword evidence="17" id="KW-1185">Reference proteome</keyword>
<gene>
    <name evidence="16" type="ORF">SAY86_011133</name>
</gene>
<dbReference type="EC" id="2.4.1.34" evidence="3"/>
<dbReference type="Pfam" id="PF14288">
    <property type="entry name" value="FKS1_dom1"/>
    <property type="match status" value="1"/>
</dbReference>
<organism evidence="16 17">
    <name type="scientific">Trapa natans</name>
    <name type="common">Water chestnut</name>
    <dbReference type="NCBI Taxonomy" id="22666"/>
    <lineage>
        <taxon>Eukaryota</taxon>
        <taxon>Viridiplantae</taxon>
        <taxon>Streptophyta</taxon>
        <taxon>Embryophyta</taxon>
        <taxon>Tracheophyta</taxon>
        <taxon>Spermatophyta</taxon>
        <taxon>Magnoliopsida</taxon>
        <taxon>eudicotyledons</taxon>
        <taxon>Gunneridae</taxon>
        <taxon>Pentapetalae</taxon>
        <taxon>rosids</taxon>
        <taxon>malvids</taxon>
        <taxon>Myrtales</taxon>
        <taxon>Lythraceae</taxon>
        <taxon>Trapa</taxon>
    </lineage>
</organism>
<evidence type="ECO:0000256" key="6">
    <source>
        <dbReference type="ARBA" id="ARBA00022679"/>
    </source>
</evidence>
<dbReference type="Pfam" id="PF02364">
    <property type="entry name" value="Glucan_synthase"/>
    <property type="match status" value="1"/>
</dbReference>
<comment type="caution">
    <text evidence="16">The sequence shown here is derived from an EMBL/GenBank/DDBJ whole genome shotgun (WGS) entry which is preliminary data.</text>
</comment>
<feature type="transmembrane region" description="Helical" evidence="14">
    <location>
        <begin position="271"/>
        <end position="290"/>
    </location>
</feature>
<dbReference type="InterPro" id="IPR026899">
    <property type="entry name" value="FKS1-like_dom1"/>
</dbReference>